<dbReference type="HOGENOM" id="CLU_2520990_0_0_9"/>
<protein>
    <submittedName>
        <fullName evidence="1">Uncharacterized protein</fullName>
    </submittedName>
</protein>
<accession>A5ZR33</accession>
<reference evidence="1 2" key="2">
    <citation type="submission" date="2007-04" db="EMBL/GenBank/DDBJ databases">
        <title>Draft genome sequence of Ruminococcus obeum (ATCC 29174).</title>
        <authorList>
            <person name="Sudarsanam P."/>
            <person name="Ley R."/>
            <person name="Guruge J."/>
            <person name="Turnbaugh P.J."/>
            <person name="Mahowald M."/>
            <person name="Liep D."/>
            <person name="Gordon J."/>
        </authorList>
    </citation>
    <scope>NUCLEOTIDE SEQUENCE [LARGE SCALE GENOMIC DNA]</scope>
    <source>
        <strain evidence="1 2">ATCC 29174</strain>
    </source>
</reference>
<evidence type="ECO:0000313" key="1">
    <source>
        <dbReference type="EMBL" id="EDM88041.1"/>
    </source>
</evidence>
<gene>
    <name evidence="1" type="ORF">RUMOBE_01461</name>
</gene>
<reference evidence="1 2" key="1">
    <citation type="submission" date="2007-03" db="EMBL/GenBank/DDBJ databases">
        <authorList>
            <person name="Fulton L."/>
            <person name="Clifton S."/>
            <person name="Fulton B."/>
            <person name="Xu J."/>
            <person name="Minx P."/>
            <person name="Pepin K.H."/>
            <person name="Johnson M."/>
            <person name="Thiruvilangam P."/>
            <person name="Bhonagiri V."/>
            <person name="Nash W.E."/>
            <person name="Mardis E.R."/>
            <person name="Wilson R.K."/>
        </authorList>
    </citation>
    <scope>NUCLEOTIDE SEQUENCE [LARGE SCALE GENOMIC DNA]</scope>
    <source>
        <strain evidence="1 2">ATCC 29174</strain>
    </source>
</reference>
<name>A5ZR33_9FIRM</name>
<dbReference type="Proteomes" id="UP000006002">
    <property type="component" value="Unassembled WGS sequence"/>
</dbReference>
<dbReference type="EMBL" id="AAVO02000004">
    <property type="protein sequence ID" value="EDM88041.1"/>
    <property type="molecule type" value="Genomic_DNA"/>
</dbReference>
<organism evidence="1 2">
    <name type="scientific">Blautia obeum ATCC 29174</name>
    <dbReference type="NCBI Taxonomy" id="411459"/>
    <lineage>
        <taxon>Bacteria</taxon>
        <taxon>Bacillati</taxon>
        <taxon>Bacillota</taxon>
        <taxon>Clostridia</taxon>
        <taxon>Lachnospirales</taxon>
        <taxon>Lachnospiraceae</taxon>
        <taxon>Blautia</taxon>
    </lineage>
</organism>
<dbReference type="AlphaFoldDB" id="A5ZR33"/>
<sequence length="84" mass="10058">MIVRSRLIGLASFTTILFSFFTLPKIFFFQKAHWHVGHKCDCSAKYKGKQDPPYCFQHIEHHIKFPQDNHKKCCKHNKFPDFFL</sequence>
<proteinExistence type="predicted"/>
<comment type="caution">
    <text evidence="1">The sequence shown here is derived from an EMBL/GenBank/DDBJ whole genome shotgun (WGS) entry which is preliminary data.</text>
</comment>
<evidence type="ECO:0000313" key="2">
    <source>
        <dbReference type="Proteomes" id="UP000006002"/>
    </source>
</evidence>